<organism evidence="2 3">
    <name type="scientific">Candidatus Proximibacter danicus</name>
    <dbReference type="NCBI Taxonomy" id="2954365"/>
    <lineage>
        <taxon>Bacteria</taxon>
        <taxon>Pseudomonadati</taxon>
        <taxon>Pseudomonadota</taxon>
        <taxon>Betaproteobacteria</taxon>
        <taxon>Candidatus Proximibacter</taxon>
    </lineage>
</organism>
<reference evidence="2" key="1">
    <citation type="submission" date="2020-10" db="EMBL/GenBank/DDBJ databases">
        <title>Connecting structure to function with the recovery of over 1000 high-quality activated sludge metagenome-assembled genomes encoding full-length rRNA genes using long-read sequencing.</title>
        <authorList>
            <person name="Singleton C.M."/>
            <person name="Petriglieri F."/>
            <person name="Kristensen J.M."/>
            <person name="Kirkegaard R.H."/>
            <person name="Michaelsen T.Y."/>
            <person name="Andersen M.H."/>
            <person name="Karst S.M."/>
            <person name="Dueholm M.S."/>
            <person name="Nielsen P.H."/>
            <person name="Albertsen M."/>
        </authorList>
    </citation>
    <scope>NUCLEOTIDE SEQUENCE</scope>
    <source>
        <strain evidence="2">Hirt_18-Q3-R61-65_BATAC.395</strain>
    </source>
</reference>
<accession>A0A9D7K487</accession>
<feature type="region of interest" description="Disordered" evidence="1">
    <location>
        <begin position="1"/>
        <end position="34"/>
    </location>
</feature>
<dbReference type="EMBL" id="JADJUC010000028">
    <property type="protein sequence ID" value="MBK8525189.1"/>
    <property type="molecule type" value="Genomic_DNA"/>
</dbReference>
<evidence type="ECO:0000313" key="2">
    <source>
        <dbReference type="EMBL" id="MBK8525189.1"/>
    </source>
</evidence>
<dbReference type="SUPFAM" id="SSF56954">
    <property type="entry name" value="Outer membrane efflux proteins (OEP)"/>
    <property type="match status" value="1"/>
</dbReference>
<gene>
    <name evidence="2" type="ORF">IPL58_14830</name>
</gene>
<dbReference type="Proteomes" id="UP000886689">
    <property type="component" value="Unassembled WGS sequence"/>
</dbReference>
<comment type="caution">
    <text evidence="2">The sequence shown here is derived from an EMBL/GenBank/DDBJ whole genome shotgun (WGS) entry which is preliminary data.</text>
</comment>
<evidence type="ECO:0000313" key="3">
    <source>
        <dbReference type="Proteomes" id="UP000886689"/>
    </source>
</evidence>
<sequence>MRGGFLPRIDATGGKGKEKPDQPSAGINDKDYTRKGYTVSPNQMLFDGLPTYNEVKRAGRARLVRLFRVSRCLREYRAGVFTPISMSCAIATVSICRSRNYIQHRIAFEQLKRRAEPGVGRRVDVESRSWYGWRWPTST</sequence>
<protein>
    <submittedName>
        <fullName evidence="2">Uncharacterized protein</fullName>
    </submittedName>
</protein>
<dbReference type="AlphaFoldDB" id="A0A9D7K487"/>
<name>A0A9D7K487_9PROT</name>
<evidence type="ECO:0000256" key="1">
    <source>
        <dbReference type="SAM" id="MobiDB-lite"/>
    </source>
</evidence>
<proteinExistence type="predicted"/>